<accession>A0ABT6ANF5</accession>
<dbReference type="Gene3D" id="3.40.50.300">
    <property type="entry name" value="P-loop containing nucleotide triphosphate hydrolases"/>
    <property type="match status" value="1"/>
</dbReference>
<dbReference type="RefSeq" id="WP_276265270.1">
    <property type="nucleotide sequence ID" value="NZ_JARJLM010000252.1"/>
</dbReference>
<gene>
    <name evidence="3" type="ORF">P3W85_14350</name>
</gene>
<dbReference type="EMBL" id="JARJLM010000252">
    <property type="protein sequence ID" value="MDF3834128.1"/>
    <property type="molecule type" value="Genomic_DNA"/>
</dbReference>
<dbReference type="Pfam" id="PF18741">
    <property type="entry name" value="MTES_1575"/>
    <property type="match status" value="1"/>
</dbReference>
<proteinExistence type="predicted"/>
<dbReference type="Proteomes" id="UP001216674">
    <property type="component" value="Unassembled WGS sequence"/>
</dbReference>
<evidence type="ECO:0000259" key="1">
    <source>
        <dbReference type="Pfam" id="PF13087"/>
    </source>
</evidence>
<sequence length="295" mass="31637">REERERSEGGEDMAVFVKNVENVQGDERDIIVFSTTFGRNGQGSFRRNFGVLGQKGGERRLNVAVTRARRKVVMVTSMPISDISDMLSTRRAPAIPRDFLQSYLEYARTLSDGEFPACEGLLGRLDGERAAGPLHEGGSDPADAPQDGFKAAVAGYVRGLGWQLSPASEGDAFGLDYAIEDPRTGLYALGIECDAPRHALLARARAREIWRPSVLARAIARVHRVSSHGWYHDGDGERARLKAAIEAAMRSGMQAEAGAEIRDTAGAAPQALADSGAANRNVTADADAASAGVRS</sequence>
<dbReference type="InterPro" id="IPR027417">
    <property type="entry name" value="P-loop_NTPase"/>
</dbReference>
<feature type="non-terminal residue" evidence="3">
    <location>
        <position position="1"/>
    </location>
</feature>
<dbReference type="InterPro" id="IPR049468">
    <property type="entry name" value="Restrct_endonuc-II-like_dom"/>
</dbReference>
<name>A0ABT6ANF5_9BURK</name>
<dbReference type="Pfam" id="PF13087">
    <property type="entry name" value="AAA_12"/>
    <property type="match status" value="1"/>
</dbReference>
<feature type="domain" description="DNA2/NAM7 helicase-like C-terminal" evidence="1">
    <location>
        <begin position="9"/>
        <end position="77"/>
    </location>
</feature>
<reference evidence="3 4" key="1">
    <citation type="submission" date="2023-03" db="EMBL/GenBank/DDBJ databases">
        <title>Draft assemblies of triclosan tolerant bacteria isolated from returned activated sludge.</title>
        <authorList>
            <person name="Van Hamelsveld S."/>
        </authorList>
    </citation>
    <scope>NUCLEOTIDE SEQUENCE [LARGE SCALE GENOMIC DNA]</scope>
    <source>
        <strain evidence="3 4">GW210010_S58</strain>
    </source>
</reference>
<organism evidence="3 4">
    <name type="scientific">Cupriavidus basilensis</name>
    <dbReference type="NCBI Taxonomy" id="68895"/>
    <lineage>
        <taxon>Bacteria</taxon>
        <taxon>Pseudomonadati</taxon>
        <taxon>Pseudomonadota</taxon>
        <taxon>Betaproteobacteria</taxon>
        <taxon>Burkholderiales</taxon>
        <taxon>Burkholderiaceae</taxon>
        <taxon>Cupriavidus</taxon>
    </lineage>
</organism>
<protein>
    <submittedName>
        <fullName evidence="3">AAA domain-containing protein</fullName>
    </submittedName>
</protein>
<evidence type="ECO:0000259" key="2">
    <source>
        <dbReference type="Pfam" id="PF18741"/>
    </source>
</evidence>
<feature type="domain" description="Restriction endonuclease type II-like" evidence="2">
    <location>
        <begin position="149"/>
        <end position="245"/>
    </location>
</feature>
<dbReference type="InterPro" id="IPR041679">
    <property type="entry name" value="DNA2/NAM7-like_C"/>
</dbReference>
<evidence type="ECO:0000313" key="4">
    <source>
        <dbReference type="Proteomes" id="UP001216674"/>
    </source>
</evidence>
<evidence type="ECO:0000313" key="3">
    <source>
        <dbReference type="EMBL" id="MDF3834128.1"/>
    </source>
</evidence>
<keyword evidence="4" id="KW-1185">Reference proteome</keyword>
<comment type="caution">
    <text evidence="3">The sequence shown here is derived from an EMBL/GenBank/DDBJ whole genome shotgun (WGS) entry which is preliminary data.</text>
</comment>